<feature type="transmembrane region" description="Helical" evidence="2">
    <location>
        <begin position="83"/>
        <end position="101"/>
    </location>
</feature>
<evidence type="ECO:0000256" key="1">
    <source>
        <dbReference type="SAM" id="MobiDB-lite"/>
    </source>
</evidence>
<dbReference type="OrthoDB" id="5573569at2759"/>
<dbReference type="EMBL" id="KZ989762">
    <property type="protein sequence ID" value="RKP25394.1"/>
    <property type="molecule type" value="Genomic_DNA"/>
</dbReference>
<feature type="transmembrane region" description="Helical" evidence="2">
    <location>
        <begin position="152"/>
        <end position="180"/>
    </location>
</feature>
<evidence type="ECO:0000313" key="3">
    <source>
        <dbReference type="EMBL" id="RKP25394.1"/>
    </source>
</evidence>
<accession>A0A4P9YZ88</accession>
<feature type="transmembrane region" description="Helical" evidence="2">
    <location>
        <begin position="201"/>
        <end position="220"/>
    </location>
</feature>
<keyword evidence="2" id="KW-0812">Transmembrane</keyword>
<keyword evidence="2" id="KW-0472">Membrane</keyword>
<dbReference type="AlphaFoldDB" id="A0A4P9YZ88"/>
<evidence type="ECO:0000313" key="4">
    <source>
        <dbReference type="Proteomes" id="UP000278143"/>
    </source>
</evidence>
<feature type="transmembrane region" description="Helical" evidence="2">
    <location>
        <begin position="50"/>
        <end position="71"/>
    </location>
</feature>
<feature type="transmembrane region" description="Helical" evidence="2">
    <location>
        <begin position="12"/>
        <end position="29"/>
    </location>
</feature>
<reference evidence="4" key="1">
    <citation type="journal article" date="2018" name="Nat. Microbiol.">
        <title>Leveraging single-cell genomics to expand the fungal tree of life.</title>
        <authorList>
            <person name="Ahrendt S.R."/>
            <person name="Quandt C.A."/>
            <person name="Ciobanu D."/>
            <person name="Clum A."/>
            <person name="Salamov A."/>
            <person name="Andreopoulos B."/>
            <person name="Cheng J.F."/>
            <person name="Woyke T."/>
            <person name="Pelin A."/>
            <person name="Henrissat B."/>
            <person name="Reynolds N.K."/>
            <person name="Benny G.L."/>
            <person name="Smith M.E."/>
            <person name="James T.Y."/>
            <person name="Grigoriev I.V."/>
        </authorList>
    </citation>
    <scope>NUCLEOTIDE SEQUENCE [LARGE SCALE GENOMIC DNA]</scope>
    <source>
        <strain evidence="4">Benny S71-1</strain>
    </source>
</reference>
<proteinExistence type="predicted"/>
<feature type="transmembrane region" description="Helical" evidence="2">
    <location>
        <begin position="113"/>
        <end position="132"/>
    </location>
</feature>
<protein>
    <submittedName>
        <fullName evidence="3">Uncharacterized protein</fullName>
    </submittedName>
</protein>
<evidence type="ECO:0000256" key="2">
    <source>
        <dbReference type="SAM" id="Phobius"/>
    </source>
</evidence>
<keyword evidence="2" id="KW-1133">Transmembrane helix</keyword>
<feature type="compositionally biased region" description="Low complexity" evidence="1">
    <location>
        <begin position="280"/>
        <end position="319"/>
    </location>
</feature>
<dbReference type="Proteomes" id="UP000278143">
    <property type="component" value="Unassembled WGS sequence"/>
</dbReference>
<organism evidence="3 4">
    <name type="scientific">Syncephalis pseudoplumigaleata</name>
    <dbReference type="NCBI Taxonomy" id="1712513"/>
    <lineage>
        <taxon>Eukaryota</taxon>
        <taxon>Fungi</taxon>
        <taxon>Fungi incertae sedis</taxon>
        <taxon>Zoopagomycota</taxon>
        <taxon>Zoopagomycotina</taxon>
        <taxon>Zoopagomycetes</taxon>
        <taxon>Zoopagales</taxon>
        <taxon>Piptocephalidaceae</taxon>
        <taxon>Syncephalis</taxon>
    </lineage>
</organism>
<name>A0A4P9YZ88_9FUNG</name>
<sequence>MATSGYDMHNQFIMTNIALVFYAIGWYIFGGGLVQSIRYLVQDHRKPVPYLCVMQCTLGLISTACYVAAIAPCVQAPCDSTMLVSHITYALSYISVLGILLMKSYCTNRRSRFILYTGLCLLIMNVIVLVYAGCVMHVSTVDNGCLIDYGQIYIILRLTLDLLTHSFLSMSILAAVWWQLRAEDRMPDAWRFYQILLEDGLIYGLSVCLATCVGAVVIFNDVTDDYASIVYAVNWVLVSALVSHQLHSTRVRVSQTVHFTQQGKSTVSTFRRGTIDTTASARSRSGSMSRSSPSMRPDSLRSSMSPGTAGTTTTEATLTNDSIVVIPEDDYHHVPL</sequence>
<gene>
    <name evidence="3" type="ORF">SYNPS1DRAFT_22631</name>
</gene>
<feature type="region of interest" description="Disordered" evidence="1">
    <location>
        <begin position="278"/>
        <end position="321"/>
    </location>
</feature>
<keyword evidence="4" id="KW-1185">Reference proteome</keyword>
<feature type="transmembrane region" description="Helical" evidence="2">
    <location>
        <begin position="226"/>
        <end position="243"/>
    </location>
</feature>